<dbReference type="InterPro" id="IPR017871">
    <property type="entry name" value="ABC_transporter-like_CS"/>
</dbReference>
<evidence type="ECO:0000259" key="4">
    <source>
        <dbReference type="PROSITE" id="PS50893"/>
    </source>
</evidence>
<keyword evidence="2" id="KW-0547">Nucleotide-binding</keyword>
<dbReference type="AlphaFoldDB" id="A0A1I2PEG9"/>
<dbReference type="GO" id="GO:0016887">
    <property type="term" value="F:ATP hydrolysis activity"/>
    <property type="evidence" value="ECO:0007669"/>
    <property type="project" value="InterPro"/>
</dbReference>
<dbReference type="InterPro" id="IPR051782">
    <property type="entry name" value="ABC_Transporter_VariousFunc"/>
</dbReference>
<dbReference type="SMART" id="SM00382">
    <property type="entry name" value="AAA"/>
    <property type="match status" value="1"/>
</dbReference>
<dbReference type="InterPro" id="IPR003593">
    <property type="entry name" value="AAA+_ATPase"/>
</dbReference>
<evidence type="ECO:0000313" key="6">
    <source>
        <dbReference type="Proteomes" id="UP000182635"/>
    </source>
</evidence>
<proteinExistence type="predicted"/>
<protein>
    <submittedName>
        <fullName evidence="5">ABC-2 type transport system ATP-binding protein</fullName>
    </submittedName>
</protein>
<dbReference type="InterPro" id="IPR003439">
    <property type="entry name" value="ABC_transporter-like_ATP-bd"/>
</dbReference>
<dbReference type="Pfam" id="PF13732">
    <property type="entry name" value="DrrA1-3_C"/>
    <property type="match status" value="1"/>
</dbReference>
<dbReference type="GO" id="GO:0005524">
    <property type="term" value="F:ATP binding"/>
    <property type="evidence" value="ECO:0007669"/>
    <property type="project" value="UniProtKB-KW"/>
</dbReference>
<dbReference type="RefSeq" id="WP_014073569.1">
    <property type="nucleotide sequence ID" value="NZ_AYYL01000001.1"/>
</dbReference>
<dbReference type="InterPro" id="IPR025302">
    <property type="entry name" value="DrrA1/2-like_C"/>
</dbReference>
<dbReference type="SUPFAM" id="SSF52540">
    <property type="entry name" value="P-loop containing nucleoside triphosphate hydrolases"/>
    <property type="match status" value="1"/>
</dbReference>
<name>A0A1I2PEG9_9LACO</name>
<reference evidence="6" key="1">
    <citation type="submission" date="2016-10" db="EMBL/GenBank/DDBJ databases">
        <authorList>
            <person name="Varghese N."/>
            <person name="Submissions S."/>
        </authorList>
    </citation>
    <scope>NUCLEOTIDE SEQUENCE [LARGE SCALE GENOMIC DNA]</scope>
    <source>
        <strain evidence="6">DSM 20403</strain>
    </source>
</reference>
<evidence type="ECO:0000313" key="5">
    <source>
        <dbReference type="EMBL" id="SFG13910.1"/>
    </source>
</evidence>
<sequence length="304" mass="34539">MSLEITNLNKHFADKQLGQKHVLKDVTFNAENGRIVGLIGKNGSGKTTTFHCILNFIKYDGLIRLDGKEINENTYNRIGYLPEERSLMPKLTVYEQVRFLARLKGMSNQSIKDEFPKWMDRLGVVGKPNDKIKSLSKGNQQKVQLIATLIHKPDFIILDEPFSGLDPLNTDILKKVIFDEQRRGATIIFSDHSMSNVSELCDDVVMINDGRIVLNGPIQQVRDSYGLTRIIVRCALSTEELRAVPHVLSADRRKDGGVELRIEDEKYGSEIFNFISKGSYVRTFDHEPPTLDEIFKEKAGEKNE</sequence>
<dbReference type="PROSITE" id="PS00211">
    <property type="entry name" value="ABC_TRANSPORTER_1"/>
    <property type="match status" value="1"/>
</dbReference>
<dbReference type="GeneID" id="29802354"/>
<gene>
    <name evidence="5" type="ORF">SAMN02910432_00029</name>
</gene>
<accession>A0A1I2PEG9</accession>
<dbReference type="PANTHER" id="PTHR42939:SF1">
    <property type="entry name" value="ABC TRANSPORTER ATP-BINDING PROTEIN ALBC-RELATED"/>
    <property type="match status" value="1"/>
</dbReference>
<organism evidence="5 6">
    <name type="scientific">Ligilactobacillus ruminis DSM 20403 = NBRC 102161</name>
    <dbReference type="NCBI Taxonomy" id="1423798"/>
    <lineage>
        <taxon>Bacteria</taxon>
        <taxon>Bacillati</taxon>
        <taxon>Bacillota</taxon>
        <taxon>Bacilli</taxon>
        <taxon>Lactobacillales</taxon>
        <taxon>Lactobacillaceae</taxon>
        <taxon>Ligilactobacillus</taxon>
    </lineage>
</organism>
<dbReference type="Proteomes" id="UP000182635">
    <property type="component" value="Unassembled WGS sequence"/>
</dbReference>
<keyword evidence="3 5" id="KW-0067">ATP-binding</keyword>
<evidence type="ECO:0000256" key="1">
    <source>
        <dbReference type="ARBA" id="ARBA00022448"/>
    </source>
</evidence>
<keyword evidence="1" id="KW-0813">Transport</keyword>
<feature type="domain" description="ABC transporter" evidence="4">
    <location>
        <begin position="3"/>
        <end position="234"/>
    </location>
</feature>
<dbReference type="PROSITE" id="PS50893">
    <property type="entry name" value="ABC_TRANSPORTER_2"/>
    <property type="match status" value="1"/>
</dbReference>
<dbReference type="InterPro" id="IPR027417">
    <property type="entry name" value="P-loop_NTPase"/>
</dbReference>
<dbReference type="Gene3D" id="3.40.50.300">
    <property type="entry name" value="P-loop containing nucleotide triphosphate hydrolases"/>
    <property type="match status" value="1"/>
</dbReference>
<evidence type="ECO:0000256" key="2">
    <source>
        <dbReference type="ARBA" id="ARBA00022741"/>
    </source>
</evidence>
<evidence type="ECO:0000256" key="3">
    <source>
        <dbReference type="ARBA" id="ARBA00022840"/>
    </source>
</evidence>
<dbReference type="Pfam" id="PF00005">
    <property type="entry name" value="ABC_tran"/>
    <property type="match status" value="1"/>
</dbReference>
<dbReference type="EMBL" id="FOPI01000003">
    <property type="protein sequence ID" value="SFG13910.1"/>
    <property type="molecule type" value="Genomic_DNA"/>
</dbReference>
<dbReference type="PANTHER" id="PTHR42939">
    <property type="entry name" value="ABC TRANSPORTER ATP-BINDING PROTEIN ALBC-RELATED"/>
    <property type="match status" value="1"/>
</dbReference>
<dbReference type="OrthoDB" id="9801987at2"/>